<evidence type="ECO:0000256" key="1">
    <source>
        <dbReference type="SAM" id="SignalP"/>
    </source>
</evidence>
<proteinExistence type="predicted"/>
<keyword evidence="1" id="KW-0732">Signal</keyword>
<feature type="chain" id="PRO_5011439680" evidence="1">
    <location>
        <begin position="19"/>
        <end position="50"/>
    </location>
</feature>
<feature type="signal peptide" evidence="1">
    <location>
        <begin position="1"/>
        <end position="18"/>
    </location>
</feature>
<evidence type="ECO:0000313" key="3">
    <source>
        <dbReference type="Proteomes" id="UP000198559"/>
    </source>
</evidence>
<dbReference type="Proteomes" id="UP000198559">
    <property type="component" value="Unassembled WGS sequence"/>
</dbReference>
<sequence>MKKLLLALPFSILLTACATEEVKPTSAPQLQPLWTLLKILLHLKQNKIIY</sequence>
<protein>
    <submittedName>
        <fullName evidence="2">Secreted protein</fullName>
    </submittedName>
</protein>
<name>A0A1H6L8T7_9GAMM</name>
<gene>
    <name evidence="2" type="ORF">BAZSYMB_SCAFFOLD00087_0</name>
</gene>
<accession>A0A1H6L8T7</accession>
<dbReference type="EMBL" id="CVUD02000173">
    <property type="protein sequence ID" value="SEH84843.1"/>
    <property type="molecule type" value="Genomic_DNA"/>
</dbReference>
<dbReference type="RefSeq" id="WP_195910135.1">
    <property type="nucleotide sequence ID" value="NZ_CAESAP020000209.1"/>
</dbReference>
<dbReference type="PROSITE" id="PS51257">
    <property type="entry name" value="PROKAR_LIPOPROTEIN"/>
    <property type="match status" value="1"/>
</dbReference>
<evidence type="ECO:0000313" key="2">
    <source>
        <dbReference type="EMBL" id="SEH84843.1"/>
    </source>
</evidence>
<organism evidence="2 3">
    <name type="scientific">Bathymodiolus azoricus thioautotrophic gill symbiont</name>
    <dbReference type="NCBI Taxonomy" id="235205"/>
    <lineage>
        <taxon>Bacteria</taxon>
        <taxon>Pseudomonadati</taxon>
        <taxon>Pseudomonadota</taxon>
        <taxon>Gammaproteobacteria</taxon>
        <taxon>sulfur-oxidizing symbionts</taxon>
    </lineage>
</organism>
<reference evidence="3" key="1">
    <citation type="submission" date="2016-06" db="EMBL/GenBank/DDBJ databases">
        <authorList>
            <person name="Petersen J."/>
            <person name="Sayavedra L."/>
        </authorList>
    </citation>
    <scope>NUCLEOTIDE SEQUENCE [LARGE SCALE GENOMIC DNA]</scope>
    <source>
        <strain evidence="3">BazSymB</strain>
    </source>
</reference>
<dbReference type="AlphaFoldDB" id="A0A1H6L8T7"/>